<proteinExistence type="predicted"/>
<dbReference type="SUPFAM" id="SSF53448">
    <property type="entry name" value="Nucleotide-diphospho-sugar transferases"/>
    <property type="match status" value="2"/>
</dbReference>
<evidence type="ECO:0000313" key="4">
    <source>
        <dbReference type="Proteomes" id="UP000254260"/>
    </source>
</evidence>
<dbReference type="InterPro" id="IPR029044">
    <property type="entry name" value="Nucleotide-diphossugar_trans"/>
</dbReference>
<dbReference type="Gene3D" id="3.90.550.10">
    <property type="entry name" value="Spore Coat Polysaccharide Biosynthesis Protein SpsA, Chain A"/>
    <property type="match status" value="2"/>
</dbReference>
<accession>A0A379INI7</accession>
<dbReference type="AlphaFoldDB" id="A0A379INI7"/>
<feature type="domain" description="Glycosyltransferase 2-like" evidence="2">
    <location>
        <begin position="521"/>
        <end position="634"/>
    </location>
</feature>
<feature type="domain" description="Glycosyltransferase 2-like" evidence="2">
    <location>
        <begin position="775"/>
        <end position="888"/>
    </location>
</feature>
<dbReference type="CDD" id="cd04186">
    <property type="entry name" value="GT_2_like_c"/>
    <property type="match status" value="1"/>
</dbReference>
<evidence type="ECO:0000313" key="3">
    <source>
        <dbReference type="EMBL" id="SUD37878.1"/>
    </source>
</evidence>
<dbReference type="EMBL" id="UGUU01000001">
    <property type="protein sequence ID" value="SUD37878.1"/>
    <property type="molecule type" value="Genomic_DNA"/>
</dbReference>
<reference evidence="3 4" key="1">
    <citation type="submission" date="2018-06" db="EMBL/GenBank/DDBJ databases">
        <authorList>
            <consortium name="Pathogen Informatics"/>
            <person name="Doyle S."/>
        </authorList>
    </citation>
    <scope>NUCLEOTIDE SEQUENCE [LARGE SCALE GENOMIC DNA]</scope>
    <source>
        <strain evidence="3 4">NCTC10899</strain>
    </source>
</reference>
<keyword evidence="3" id="KW-0328">Glycosyltransferase</keyword>
<feature type="coiled-coil region" evidence="1">
    <location>
        <begin position="287"/>
        <end position="353"/>
    </location>
</feature>
<dbReference type="SUPFAM" id="SSF52540">
    <property type="entry name" value="P-loop containing nucleoside triphosphate hydrolases"/>
    <property type="match status" value="1"/>
</dbReference>
<dbReference type="Pfam" id="PF00535">
    <property type="entry name" value="Glycos_transf_2"/>
    <property type="match status" value="2"/>
</dbReference>
<organism evidence="3 4">
    <name type="scientific">Ectopseudomonas mendocina</name>
    <name type="common">Pseudomonas mendocina</name>
    <dbReference type="NCBI Taxonomy" id="300"/>
    <lineage>
        <taxon>Bacteria</taxon>
        <taxon>Pseudomonadati</taxon>
        <taxon>Pseudomonadota</taxon>
        <taxon>Gammaproteobacteria</taxon>
        <taxon>Pseudomonadales</taxon>
        <taxon>Pseudomonadaceae</taxon>
        <taxon>Ectopseudomonas</taxon>
    </lineage>
</organism>
<evidence type="ECO:0000259" key="2">
    <source>
        <dbReference type="Pfam" id="PF00535"/>
    </source>
</evidence>
<protein>
    <submittedName>
        <fullName evidence="3">Glycosyl transferase family protein</fullName>
        <ecNumber evidence="3">2.4.1.212</ecNumber>
    </submittedName>
</protein>
<dbReference type="Proteomes" id="UP000254260">
    <property type="component" value="Unassembled WGS sequence"/>
</dbReference>
<dbReference type="CDD" id="cd04184">
    <property type="entry name" value="GT2_RfbC_Mx_like"/>
    <property type="match status" value="1"/>
</dbReference>
<evidence type="ECO:0000256" key="1">
    <source>
        <dbReference type="SAM" id="Coils"/>
    </source>
</evidence>
<dbReference type="Pfam" id="PF13469">
    <property type="entry name" value="Sulfotransfer_3"/>
    <property type="match status" value="1"/>
</dbReference>
<gene>
    <name evidence="3" type="primary">hyaD</name>
    <name evidence="3" type="ORF">NCTC10899_00639</name>
</gene>
<dbReference type="EC" id="2.4.1.212" evidence="3"/>
<dbReference type="OrthoDB" id="9179784at2"/>
<sequence length="1046" mass="119660">MSVEQTKIIVVLGMHRSGTSVVTRTLEALGISLGENLMPPAENNNEKGFFEDLAIVSINDDLMRSDGFDWQCLTGGSQTNWANLCESAQGQRAIAYLGEMLEKHPRLGLKDPRMPRLLPFWKAVFRHMQLEPLFLISSRDPLSVAHSLNKRDGLSLEKSQLLWLDHYLPCFRETQGYTRMVVGYDHLIDDPRGQLQRIARFCGLDTPEPMAVDSYIETFLDQGLRHSQVTLHNLQHDPRVDPLARQMFELMDCLARDEQNIDSDQTLALLDDLSTQLEQRAPLDRVLAAQDRQLLALKHTLEQQTNQHHEQTTRLEQQRLDLEQQRCELEQQRISLQQQVNDERMRREHLEHNTGELHTQLHNLRTALTMTQASIGEMQRSTSWRVTRPLRALSHHVQQLTRRTRKLAKRLGRALYYRLPVNQRQRLVLLAFKHLGFAFRGLSHYESWQRQQALEKDYGLSEQSSFHYRTEAETGKPRGMQRQGRYAITTTGTAPYCYLPPSRSRAVDVELNGFAHNPLISIITPVYGVAPQYLEKLIQSVKQQWYVNWELILIEDAGPNPETRSYLQALKDPRIKVRLLERNGGIAAASNMAIELAKGTYAVFLDHDDEITPDALYEVAKAINQYDPDLIYSDEDKIDAHGNYSDPFFKPDWSPDAMMSIMYTCHLCCIKTDLIRSTGGLRSQFDGAQDYDLVLRVSEVAQRIHHIPKVLYHWRVLPSSIASGIEAKPYASDAVRLLKEDALKRRGLSGIVEPVDGMPGQFRINYLPHNEALISIIIPTRDNVGILRQCLESILEHTRYDNYEILLVDNESADDAALAYYESVKAHTRIRLLRYPHPFNYSAINNFAAGQAQGEYLLFLNDDTQVESADWLERMLGFAQQTHAGAVGAKLLFPATRRIQHCGVVNLADGPGHAFYNACASTPLYFGRNLLDWNWLAVTGACLLVHRGKFEAIGGFDEELPVAYNDIDLCIRLHKAGWHNLVCAAAQLLHHESVSRGVDHEDPSKLKRLASERRKLFRKHPDYFMLDPYHNKNLHQNSVDFLVLNY</sequence>
<dbReference type="InterPro" id="IPR001173">
    <property type="entry name" value="Glyco_trans_2-like"/>
</dbReference>
<dbReference type="GO" id="GO:0050501">
    <property type="term" value="F:hyaluronan synthase activity"/>
    <property type="evidence" value="ECO:0007669"/>
    <property type="project" value="UniProtKB-EC"/>
</dbReference>
<dbReference type="PANTHER" id="PTHR43179:SF7">
    <property type="entry name" value="RHAMNOSYLTRANSFERASE WBBL"/>
    <property type="match status" value="1"/>
</dbReference>
<dbReference type="Gene3D" id="3.40.50.300">
    <property type="entry name" value="P-loop containing nucleotide triphosphate hydrolases"/>
    <property type="match status" value="1"/>
</dbReference>
<dbReference type="RefSeq" id="WP_115290426.1">
    <property type="nucleotide sequence ID" value="NZ_CBCRWL010000004.1"/>
</dbReference>
<keyword evidence="1" id="KW-0175">Coiled coil</keyword>
<dbReference type="InterPro" id="IPR027417">
    <property type="entry name" value="P-loop_NTPase"/>
</dbReference>
<dbReference type="PANTHER" id="PTHR43179">
    <property type="entry name" value="RHAMNOSYLTRANSFERASE WBBL"/>
    <property type="match status" value="1"/>
</dbReference>
<name>A0A379INI7_ECTME</name>
<keyword evidence="3" id="KW-0808">Transferase</keyword>